<reference evidence="1" key="1">
    <citation type="submission" date="2021-02" db="EMBL/GenBank/DDBJ databases">
        <authorList>
            <person name="Dougan E. K."/>
            <person name="Rhodes N."/>
            <person name="Thang M."/>
            <person name="Chan C."/>
        </authorList>
    </citation>
    <scope>NUCLEOTIDE SEQUENCE</scope>
</reference>
<dbReference type="EMBL" id="CAJNNV010029902">
    <property type="protein sequence ID" value="CAE8630529.1"/>
    <property type="molecule type" value="Genomic_DNA"/>
</dbReference>
<comment type="caution">
    <text evidence="1">The sequence shown here is derived from an EMBL/GenBank/DDBJ whole genome shotgun (WGS) entry which is preliminary data.</text>
</comment>
<keyword evidence="2" id="KW-1185">Reference proteome</keyword>
<protein>
    <submittedName>
        <fullName evidence="1">Uncharacterized protein</fullName>
    </submittedName>
</protein>
<dbReference type="AlphaFoldDB" id="A0A813GZ12"/>
<organism evidence="1 2">
    <name type="scientific">Polarella glacialis</name>
    <name type="common">Dinoflagellate</name>
    <dbReference type="NCBI Taxonomy" id="89957"/>
    <lineage>
        <taxon>Eukaryota</taxon>
        <taxon>Sar</taxon>
        <taxon>Alveolata</taxon>
        <taxon>Dinophyceae</taxon>
        <taxon>Suessiales</taxon>
        <taxon>Suessiaceae</taxon>
        <taxon>Polarella</taxon>
    </lineage>
</organism>
<gene>
    <name evidence="1" type="ORF">PGLA1383_LOCUS46827</name>
</gene>
<feature type="non-terminal residue" evidence="1">
    <location>
        <position position="1"/>
    </location>
</feature>
<name>A0A813GZ12_POLGL</name>
<dbReference type="Proteomes" id="UP000654075">
    <property type="component" value="Unassembled WGS sequence"/>
</dbReference>
<evidence type="ECO:0000313" key="2">
    <source>
        <dbReference type="Proteomes" id="UP000654075"/>
    </source>
</evidence>
<sequence length="133" mass="14698">AELDPCWAVDPTQIPLADQMRIESRAGRPPWGIVAQVQSDGRLFEQMDKAYSDAYEDLQLAARLVDWLVATRGCQNLPGASPKGKSLLLNSSAAAGERWPPWARIWGRHRLRRVGAGVLEALQSPWSSGQPPR</sequence>
<evidence type="ECO:0000313" key="1">
    <source>
        <dbReference type="EMBL" id="CAE8630529.1"/>
    </source>
</evidence>
<accession>A0A813GZ12</accession>
<proteinExistence type="predicted"/>
<feature type="non-terminal residue" evidence="1">
    <location>
        <position position="133"/>
    </location>
</feature>